<dbReference type="Gene3D" id="2.40.340.10">
    <property type="entry name" value="MoeA, C-terminal, domain IV"/>
    <property type="match status" value="1"/>
</dbReference>
<keyword evidence="6" id="KW-0460">Magnesium</keyword>
<dbReference type="InterPro" id="IPR036425">
    <property type="entry name" value="MoaB/Mog-like_dom_sf"/>
</dbReference>
<dbReference type="InterPro" id="IPR038987">
    <property type="entry name" value="MoeA-like"/>
</dbReference>
<proteinExistence type="inferred from homology"/>
<dbReference type="SUPFAM" id="SSF53218">
    <property type="entry name" value="Molybdenum cofactor biosynthesis proteins"/>
    <property type="match status" value="1"/>
</dbReference>
<dbReference type="InterPro" id="IPR036135">
    <property type="entry name" value="MoeA_linker/N_sf"/>
</dbReference>
<comment type="caution">
    <text evidence="8">The sequence shown here is derived from an EMBL/GenBank/DDBJ whole genome shotgun (WGS) entry which is preliminary data.</text>
</comment>
<evidence type="ECO:0000256" key="4">
    <source>
        <dbReference type="ARBA" id="ARBA00023150"/>
    </source>
</evidence>
<comment type="catalytic activity">
    <reaction evidence="5">
        <text>adenylyl-molybdopterin + molybdate = Mo-molybdopterin + AMP + H(+)</text>
        <dbReference type="Rhea" id="RHEA:35047"/>
        <dbReference type="ChEBI" id="CHEBI:15378"/>
        <dbReference type="ChEBI" id="CHEBI:36264"/>
        <dbReference type="ChEBI" id="CHEBI:62727"/>
        <dbReference type="ChEBI" id="CHEBI:71302"/>
        <dbReference type="ChEBI" id="CHEBI:456215"/>
        <dbReference type="EC" id="2.10.1.1"/>
    </reaction>
</comment>
<evidence type="ECO:0000256" key="3">
    <source>
        <dbReference type="ARBA" id="ARBA00010763"/>
    </source>
</evidence>
<dbReference type="EMBL" id="BSPC01000045">
    <property type="protein sequence ID" value="GLS21155.1"/>
    <property type="molecule type" value="Genomic_DNA"/>
</dbReference>
<evidence type="ECO:0000256" key="6">
    <source>
        <dbReference type="RuleBase" id="RU365090"/>
    </source>
</evidence>
<dbReference type="InterPro" id="IPR005110">
    <property type="entry name" value="MoeA_linker/N"/>
</dbReference>
<comment type="cofactor">
    <cofactor evidence="6">
        <name>Mg(2+)</name>
        <dbReference type="ChEBI" id="CHEBI:18420"/>
    </cofactor>
</comment>
<comment type="function">
    <text evidence="1 6">Catalyzes the insertion of molybdate into adenylated molybdopterin with the concomitant release of AMP.</text>
</comment>
<gene>
    <name evidence="8" type="primary">moeA</name>
    <name evidence="8" type="ORF">GCM10007874_41720</name>
</gene>
<dbReference type="Gene3D" id="3.90.105.10">
    <property type="entry name" value="Molybdopterin biosynthesis moea protein, domain 2"/>
    <property type="match status" value="1"/>
</dbReference>
<name>A0ABQ6CLW7_9HYPH</name>
<dbReference type="Pfam" id="PF03454">
    <property type="entry name" value="MoeA_C"/>
    <property type="match status" value="1"/>
</dbReference>
<dbReference type="SMART" id="SM00852">
    <property type="entry name" value="MoCF_biosynth"/>
    <property type="match status" value="1"/>
</dbReference>
<evidence type="ECO:0000256" key="5">
    <source>
        <dbReference type="ARBA" id="ARBA00047317"/>
    </source>
</evidence>
<dbReference type="PANTHER" id="PTHR10192">
    <property type="entry name" value="MOLYBDOPTERIN BIOSYNTHESIS PROTEIN"/>
    <property type="match status" value="1"/>
</dbReference>
<dbReference type="PANTHER" id="PTHR10192:SF5">
    <property type="entry name" value="GEPHYRIN"/>
    <property type="match status" value="1"/>
</dbReference>
<feature type="domain" description="MoaB/Mog" evidence="7">
    <location>
        <begin position="176"/>
        <end position="315"/>
    </location>
</feature>
<dbReference type="CDD" id="cd00887">
    <property type="entry name" value="MoeA"/>
    <property type="match status" value="1"/>
</dbReference>
<dbReference type="Gene3D" id="3.40.980.10">
    <property type="entry name" value="MoaB/Mog-like domain"/>
    <property type="match status" value="1"/>
</dbReference>
<evidence type="ECO:0000313" key="9">
    <source>
        <dbReference type="Proteomes" id="UP001156882"/>
    </source>
</evidence>
<keyword evidence="9" id="KW-1185">Reference proteome</keyword>
<dbReference type="InterPro" id="IPR001453">
    <property type="entry name" value="MoaB/Mog_dom"/>
</dbReference>
<dbReference type="RefSeq" id="WP_284314209.1">
    <property type="nucleotide sequence ID" value="NZ_BSPC01000045.1"/>
</dbReference>
<sequence>MSLLPVADALAKVVANVTTLPAVNVPIQLARGRTLASTITALRTQPNFHASAMDGYAVRAEDASDGATLDLIGESAAGHGYAGRVGEKQAVRIFTGAPVPDGADAVVIQENTRRDGNRVIIESGVQHGANIRGRGLDFAEGTEALSPGSVIGPRDIALAAAMNHPRLPVRRKPKVAILATGDELVLPGQAVGQDQIVASNTFAIAALVEAEGGEVLDLGIASDDFPALEAAIKRARSEKADILVTIGGASVGDHDLIQTALTREGMTLGFWKIAMRPGKPLLHGRLGGMHILGLPGNPVSSVVCSVLFLVPLLRTLLGRSETGLARRKAVFAAPWPANDLREDYIRARFILDDASGIIKVAPLAPQDSSLVSVLQRADCLVIRPPFAPEAKPGDVCEIIDLRAAGY</sequence>
<keyword evidence="6" id="KW-0479">Metal-binding</keyword>
<protein>
    <recommendedName>
        <fullName evidence="6">Molybdopterin molybdenumtransferase</fullName>
        <ecNumber evidence="6">2.10.1.1</ecNumber>
    </recommendedName>
</protein>
<evidence type="ECO:0000256" key="1">
    <source>
        <dbReference type="ARBA" id="ARBA00002901"/>
    </source>
</evidence>
<accession>A0ABQ6CLW7</accession>
<dbReference type="NCBIfam" id="NF045515">
    <property type="entry name" value="Glp_gephyrin"/>
    <property type="match status" value="1"/>
</dbReference>
<evidence type="ECO:0000259" key="7">
    <source>
        <dbReference type="SMART" id="SM00852"/>
    </source>
</evidence>
<dbReference type="Pfam" id="PF03453">
    <property type="entry name" value="MoeA_N"/>
    <property type="match status" value="1"/>
</dbReference>
<dbReference type="Gene3D" id="2.170.190.11">
    <property type="entry name" value="Molybdopterin biosynthesis moea protein, domain 3"/>
    <property type="match status" value="1"/>
</dbReference>
<keyword evidence="6" id="KW-0808">Transferase</keyword>
<comment type="pathway">
    <text evidence="2 6">Cofactor biosynthesis; molybdopterin biosynthesis.</text>
</comment>
<evidence type="ECO:0000313" key="8">
    <source>
        <dbReference type="EMBL" id="GLS21155.1"/>
    </source>
</evidence>
<organism evidence="8 9">
    <name type="scientific">Labrys miyagiensis</name>
    <dbReference type="NCBI Taxonomy" id="346912"/>
    <lineage>
        <taxon>Bacteria</taxon>
        <taxon>Pseudomonadati</taxon>
        <taxon>Pseudomonadota</taxon>
        <taxon>Alphaproteobacteria</taxon>
        <taxon>Hyphomicrobiales</taxon>
        <taxon>Xanthobacteraceae</taxon>
        <taxon>Labrys</taxon>
    </lineage>
</organism>
<dbReference type="Proteomes" id="UP001156882">
    <property type="component" value="Unassembled WGS sequence"/>
</dbReference>
<keyword evidence="6" id="KW-0500">Molybdenum</keyword>
<dbReference type="InterPro" id="IPR005111">
    <property type="entry name" value="MoeA_C_domain_IV"/>
</dbReference>
<dbReference type="SUPFAM" id="SSF63882">
    <property type="entry name" value="MoeA N-terminal region -like"/>
    <property type="match status" value="1"/>
</dbReference>
<dbReference type="Pfam" id="PF00994">
    <property type="entry name" value="MoCF_biosynth"/>
    <property type="match status" value="1"/>
</dbReference>
<reference evidence="9" key="1">
    <citation type="journal article" date="2019" name="Int. J. Syst. Evol. Microbiol.">
        <title>The Global Catalogue of Microorganisms (GCM) 10K type strain sequencing project: providing services to taxonomists for standard genome sequencing and annotation.</title>
        <authorList>
            <consortium name="The Broad Institute Genomics Platform"/>
            <consortium name="The Broad Institute Genome Sequencing Center for Infectious Disease"/>
            <person name="Wu L."/>
            <person name="Ma J."/>
        </authorList>
    </citation>
    <scope>NUCLEOTIDE SEQUENCE [LARGE SCALE GENOMIC DNA]</scope>
    <source>
        <strain evidence="9">NBRC 101365</strain>
    </source>
</reference>
<dbReference type="SUPFAM" id="SSF63867">
    <property type="entry name" value="MoeA C-terminal domain-like"/>
    <property type="match status" value="1"/>
</dbReference>
<dbReference type="EC" id="2.10.1.1" evidence="6"/>
<comment type="similarity">
    <text evidence="3 6">Belongs to the MoeA family.</text>
</comment>
<keyword evidence="4 6" id="KW-0501">Molybdenum cofactor biosynthesis</keyword>
<evidence type="ECO:0000256" key="2">
    <source>
        <dbReference type="ARBA" id="ARBA00005046"/>
    </source>
</evidence>
<dbReference type="InterPro" id="IPR036688">
    <property type="entry name" value="MoeA_C_domain_IV_sf"/>
</dbReference>